<dbReference type="GeneID" id="96903961"/>
<keyword evidence="7" id="KW-0256">Endoplasmic reticulum</keyword>
<keyword evidence="10 16" id="KW-0472">Membrane</keyword>
<dbReference type="AlphaFoldDB" id="G0VFR3"/>
<dbReference type="InterPro" id="IPR000608">
    <property type="entry name" value="UBC"/>
</dbReference>
<dbReference type="OrthoDB" id="1158011at2759"/>
<evidence type="ECO:0000256" key="1">
    <source>
        <dbReference type="ARBA" id="ARBA00004586"/>
    </source>
</evidence>
<evidence type="ECO:0000256" key="6">
    <source>
        <dbReference type="ARBA" id="ARBA00022786"/>
    </source>
</evidence>
<dbReference type="GO" id="GO:0005524">
    <property type="term" value="F:ATP binding"/>
    <property type="evidence" value="ECO:0007669"/>
    <property type="project" value="UniProtKB-KW"/>
</dbReference>
<evidence type="ECO:0000256" key="5">
    <source>
        <dbReference type="ARBA" id="ARBA00022741"/>
    </source>
</evidence>
<evidence type="ECO:0000256" key="2">
    <source>
        <dbReference type="ARBA" id="ARBA00012486"/>
    </source>
</evidence>
<feature type="transmembrane region" description="Helical" evidence="16">
    <location>
        <begin position="237"/>
        <end position="254"/>
    </location>
</feature>
<comment type="subcellular location">
    <subcellularLocation>
        <location evidence="1">Endoplasmic reticulum membrane</location>
    </subcellularLocation>
</comment>
<evidence type="ECO:0000256" key="4">
    <source>
        <dbReference type="ARBA" id="ARBA00022692"/>
    </source>
</evidence>
<dbReference type="EC" id="2.3.2.23" evidence="2"/>
<dbReference type="EMBL" id="HE576756">
    <property type="protein sequence ID" value="CCC70330.1"/>
    <property type="molecule type" value="Genomic_DNA"/>
</dbReference>
<dbReference type="RefSeq" id="XP_003676689.1">
    <property type="nucleotide sequence ID" value="XM_003676641.1"/>
</dbReference>
<keyword evidence="5" id="KW-0547">Nucleotide-binding</keyword>
<dbReference type="InterPro" id="IPR050113">
    <property type="entry name" value="Ub_conjugating_enzyme"/>
</dbReference>
<dbReference type="InParanoid" id="G0VFR3"/>
<dbReference type="Pfam" id="PF00179">
    <property type="entry name" value="UQ_con"/>
    <property type="match status" value="1"/>
</dbReference>
<evidence type="ECO:0000256" key="14">
    <source>
        <dbReference type="ARBA" id="ARBA00042191"/>
    </source>
</evidence>
<protein>
    <recommendedName>
        <fullName evidence="11">Ubiquitin-conjugating enzyme E2 6</fullName>
        <ecNumber evidence="2">2.3.2.23</ecNumber>
    </recommendedName>
    <alternativeName>
        <fullName evidence="13">E2 ubiquitin-conjugating enzyme 6</fullName>
    </alternativeName>
    <alternativeName>
        <fullName evidence="14">Ubiquitin carrier protein UBC6</fullName>
    </alternativeName>
    <alternativeName>
        <fullName evidence="12">Ubiquitin-protein ligase UBC6</fullName>
    </alternativeName>
</protein>
<evidence type="ECO:0000256" key="16">
    <source>
        <dbReference type="SAM" id="Phobius"/>
    </source>
</evidence>
<evidence type="ECO:0000259" key="17">
    <source>
        <dbReference type="PROSITE" id="PS50127"/>
    </source>
</evidence>
<keyword evidence="4 16" id="KW-0812">Transmembrane</keyword>
<keyword evidence="6" id="KW-0833">Ubl conjugation pathway</keyword>
<gene>
    <name evidence="18" type="primary">NCAS0E02600</name>
    <name evidence="18" type="ordered locus">NCAS_0E02600</name>
</gene>
<dbReference type="CDD" id="cd23799">
    <property type="entry name" value="UBCc_UBE2J"/>
    <property type="match status" value="1"/>
</dbReference>
<dbReference type="GO" id="GO:0061631">
    <property type="term" value="F:ubiquitin conjugating enzyme activity"/>
    <property type="evidence" value="ECO:0007669"/>
    <property type="project" value="UniProtKB-EC"/>
</dbReference>
<feature type="domain" description="UBC core" evidence="17">
    <location>
        <begin position="5"/>
        <end position="163"/>
    </location>
</feature>
<dbReference type="InterPro" id="IPR016135">
    <property type="entry name" value="UBQ-conjugating_enzyme/RWD"/>
</dbReference>
<keyword evidence="9 16" id="KW-1133">Transmembrane helix</keyword>
<dbReference type="FunCoup" id="G0VFR3">
    <property type="interactions" value="1050"/>
</dbReference>
<reference key="2">
    <citation type="submission" date="2011-08" db="EMBL/GenBank/DDBJ databases">
        <title>Genome sequence of Naumovozyma castellii.</title>
        <authorList>
            <person name="Gordon J.L."/>
            <person name="Armisen D."/>
            <person name="Proux-Wera E."/>
            <person name="OhEigeartaigh S.S."/>
            <person name="Byrne K.P."/>
            <person name="Wolfe K.H."/>
        </authorList>
    </citation>
    <scope>NUCLEOTIDE SEQUENCE</scope>
    <source>
        <strain>Type strain:CBS 4309</strain>
    </source>
</reference>
<dbReference type="FunFam" id="3.10.110.10:FF:000023">
    <property type="entry name" value="Ubiquitin-conjugating enzyme E2 J2"/>
    <property type="match status" value="1"/>
</dbReference>
<dbReference type="SMART" id="SM00212">
    <property type="entry name" value="UBCc"/>
    <property type="match status" value="1"/>
</dbReference>
<evidence type="ECO:0000313" key="18">
    <source>
        <dbReference type="EMBL" id="CCC70330.1"/>
    </source>
</evidence>
<accession>G0VFR3</accession>
<dbReference type="PROSITE" id="PS50127">
    <property type="entry name" value="UBC_2"/>
    <property type="match status" value="1"/>
</dbReference>
<evidence type="ECO:0000256" key="11">
    <source>
        <dbReference type="ARBA" id="ARBA00039885"/>
    </source>
</evidence>
<evidence type="ECO:0000256" key="10">
    <source>
        <dbReference type="ARBA" id="ARBA00023136"/>
    </source>
</evidence>
<dbReference type="HOGENOM" id="CLU_041481_1_0_1"/>
<evidence type="ECO:0000256" key="15">
    <source>
        <dbReference type="ARBA" id="ARBA00043952"/>
    </source>
</evidence>
<reference evidence="18 19" key="1">
    <citation type="journal article" date="2011" name="Proc. Natl. Acad. Sci. U.S.A.">
        <title>Evolutionary erosion of yeast sex chromosomes by mating-type switching accidents.</title>
        <authorList>
            <person name="Gordon J.L."/>
            <person name="Armisen D."/>
            <person name="Proux-Wera E."/>
            <person name="Oheigeartaigh S.S."/>
            <person name="Byrne K.P."/>
            <person name="Wolfe K.H."/>
        </authorList>
    </citation>
    <scope>NUCLEOTIDE SEQUENCE [LARGE SCALE GENOMIC DNA]</scope>
    <source>
        <strain evidence="19">ATCC 76901 / BCRC 22586 / CBS 4309 / NBRC 1992 / NRRL Y-12630</strain>
    </source>
</reference>
<dbReference type="SUPFAM" id="SSF54495">
    <property type="entry name" value="UBC-like"/>
    <property type="match status" value="1"/>
</dbReference>
<evidence type="ECO:0000256" key="13">
    <source>
        <dbReference type="ARBA" id="ARBA00042181"/>
    </source>
</evidence>
<evidence type="ECO:0000256" key="3">
    <source>
        <dbReference type="ARBA" id="ARBA00022679"/>
    </source>
</evidence>
<dbReference type="STRING" id="1064592.G0VFR3"/>
<keyword evidence="8" id="KW-0067">ATP-binding</keyword>
<evidence type="ECO:0000313" key="19">
    <source>
        <dbReference type="Proteomes" id="UP000001640"/>
    </source>
</evidence>
<organism evidence="18 19">
    <name type="scientific">Naumovozyma castellii</name>
    <name type="common">Yeast</name>
    <name type="synonym">Saccharomyces castellii</name>
    <dbReference type="NCBI Taxonomy" id="27288"/>
    <lineage>
        <taxon>Eukaryota</taxon>
        <taxon>Fungi</taxon>
        <taxon>Dikarya</taxon>
        <taxon>Ascomycota</taxon>
        <taxon>Saccharomycotina</taxon>
        <taxon>Saccharomycetes</taxon>
        <taxon>Saccharomycetales</taxon>
        <taxon>Saccharomycetaceae</taxon>
        <taxon>Naumovozyma</taxon>
    </lineage>
</organism>
<dbReference type="eggNOG" id="KOG0894">
    <property type="taxonomic scope" value="Eukaryota"/>
</dbReference>
<comment type="pathway">
    <text evidence="15">Protein modification.</text>
</comment>
<evidence type="ECO:0000256" key="9">
    <source>
        <dbReference type="ARBA" id="ARBA00022989"/>
    </source>
</evidence>
<dbReference type="GO" id="GO:0005789">
    <property type="term" value="C:endoplasmic reticulum membrane"/>
    <property type="evidence" value="ECO:0007669"/>
    <property type="project" value="UniProtKB-SubCell"/>
</dbReference>
<dbReference type="PANTHER" id="PTHR24067">
    <property type="entry name" value="UBIQUITIN-CONJUGATING ENZYME E2"/>
    <property type="match status" value="1"/>
</dbReference>
<evidence type="ECO:0000256" key="12">
    <source>
        <dbReference type="ARBA" id="ARBA00041570"/>
    </source>
</evidence>
<dbReference type="OMA" id="MNEDTPT"/>
<evidence type="ECO:0000256" key="7">
    <source>
        <dbReference type="ARBA" id="ARBA00022824"/>
    </source>
</evidence>
<name>G0VFR3_NAUCA</name>
<proteinExistence type="predicted"/>
<dbReference type="Gene3D" id="3.10.110.10">
    <property type="entry name" value="Ubiquitin Conjugating Enzyme"/>
    <property type="match status" value="1"/>
</dbReference>
<keyword evidence="3" id="KW-0808">Transferase</keyword>
<dbReference type="Proteomes" id="UP000001640">
    <property type="component" value="Chromosome 5"/>
</dbReference>
<sequence>MATKQALKRLTKEYKLMVENPPPYILARPNEDNILEWHYIITGPPDTPYKDGQYHGTLTFPSDYPYKPPAIRMITPNGRFKENTRLCLSMSDYHPDLWNPGWSVNTILNGLLSFMTGDDSTTGSIVTTDSQKRLLAKNSVEFNNRQNLRFKLIFPDIVEKNWAEIEMRHKQEVADELVHGKHSSKSADPIMEASKEKVISLEQIIDPEDRIRAEQALLDMENEEKRRIHTDGHKGTSVYYIGFAICLFVLGLFMK</sequence>
<dbReference type="KEGG" id="ncs:NCAS_0E02600"/>
<keyword evidence="19" id="KW-1185">Reference proteome</keyword>
<evidence type="ECO:0000256" key="8">
    <source>
        <dbReference type="ARBA" id="ARBA00022840"/>
    </source>
</evidence>